<dbReference type="HAMAP" id="MF_01308">
    <property type="entry name" value="CemA_PxcA"/>
    <property type="match status" value="1"/>
</dbReference>
<name>A0A2T1C5K2_9CYAN</name>
<dbReference type="GO" id="GO:0005886">
    <property type="term" value="C:plasma membrane"/>
    <property type="evidence" value="ECO:0007669"/>
    <property type="project" value="UniProtKB-SubCell"/>
</dbReference>
<keyword evidence="8" id="KW-1003">Cell membrane</keyword>
<evidence type="ECO:0000313" key="11">
    <source>
        <dbReference type="Proteomes" id="UP000238762"/>
    </source>
</evidence>
<organism evidence="10 11">
    <name type="scientific">Merismopedia glauca CCAP 1448/3</name>
    <dbReference type="NCBI Taxonomy" id="1296344"/>
    <lineage>
        <taxon>Bacteria</taxon>
        <taxon>Bacillati</taxon>
        <taxon>Cyanobacteriota</taxon>
        <taxon>Cyanophyceae</taxon>
        <taxon>Synechococcales</taxon>
        <taxon>Merismopediaceae</taxon>
        <taxon>Merismopedia</taxon>
    </lineage>
</organism>
<reference evidence="10 11" key="1">
    <citation type="submission" date="2018-02" db="EMBL/GenBank/DDBJ databases">
        <authorList>
            <person name="Cohen D.B."/>
            <person name="Kent A.D."/>
        </authorList>
    </citation>
    <scope>NUCLEOTIDE SEQUENCE [LARGE SCALE GENOMIC DNA]</scope>
    <source>
        <strain evidence="10 11">CCAP 1448/3</strain>
    </source>
</reference>
<gene>
    <name evidence="8" type="primary">pxcA</name>
    <name evidence="10" type="ORF">C7B64_08685</name>
</gene>
<feature type="transmembrane region" description="Helical" evidence="8">
    <location>
        <begin position="223"/>
        <end position="242"/>
    </location>
</feature>
<sequence>MEISGLIPFKSSWRKASQWLYQTPERSLDQAYSAALKIKALEDEHFGGKKVSIEGSEYGDSLNAYFLAELRKYLNIAKVRLVEFRTSRSLITNNDALKGELQPPNLNLEDKQTEEVIIEKLKFIDSAIARYTSKSTQLVPVSQNLTNKLEKTTNSSQSSSNKPDKLNTPDNFKNRDVETVSDKTKIVPRTILGTLRRIKRELDPEAEEKVVTNFRKSKNKTVISLRFLLLLILIPLLVHQISKATIVGPLVDKFRVEQNAEVFLNVDLQEEAFREWERYEKEIKFKTMLGIIPQLNPEEMEEKVKERVEEIKTEYAQKSADAVKNVFADMFSLLGFALVIVTNKKEIAIFKSFIDEIVYGLSDSAKAFIIILLTDIFVGYHSPHGWEVVLTSISRHLGLPENEEFNFLFIATFPVILDTIFKYWIFRYLNRISPSAVATYRNMNE</sequence>
<feature type="transmembrane region" description="Helical" evidence="8">
    <location>
        <begin position="405"/>
        <end position="425"/>
    </location>
</feature>
<protein>
    <recommendedName>
        <fullName evidence="8">Proton extrusion protein PxcA</fullName>
    </recommendedName>
</protein>
<keyword evidence="2 8" id="KW-0813">Transport</keyword>
<keyword evidence="8" id="KW-0997">Cell inner membrane</keyword>
<evidence type="ECO:0000256" key="2">
    <source>
        <dbReference type="ARBA" id="ARBA00022448"/>
    </source>
</evidence>
<feature type="transmembrane region" description="Helical" evidence="8">
    <location>
        <begin position="326"/>
        <end position="343"/>
    </location>
</feature>
<dbReference type="AlphaFoldDB" id="A0A2T1C5K2"/>
<evidence type="ECO:0000256" key="9">
    <source>
        <dbReference type="SAM" id="MobiDB-lite"/>
    </source>
</evidence>
<evidence type="ECO:0000256" key="6">
    <source>
        <dbReference type="ARBA" id="ARBA00023065"/>
    </source>
</evidence>
<evidence type="ECO:0000256" key="4">
    <source>
        <dbReference type="ARBA" id="ARBA00022781"/>
    </source>
</evidence>
<dbReference type="Pfam" id="PF03040">
    <property type="entry name" value="CemA"/>
    <property type="match status" value="1"/>
</dbReference>
<dbReference type="EMBL" id="PVWJ01000033">
    <property type="protein sequence ID" value="PSB03403.1"/>
    <property type="molecule type" value="Genomic_DNA"/>
</dbReference>
<keyword evidence="6 8" id="KW-0406">Ion transport</keyword>
<comment type="similarity">
    <text evidence="8">Belongs to the CemA family.</text>
</comment>
<keyword evidence="3 8" id="KW-0812">Transmembrane</keyword>
<evidence type="ECO:0000256" key="8">
    <source>
        <dbReference type="HAMAP-Rule" id="MF_01308"/>
    </source>
</evidence>
<dbReference type="RefSeq" id="WP_106288251.1">
    <property type="nucleotide sequence ID" value="NZ_CAWNTC010000005.1"/>
</dbReference>
<feature type="region of interest" description="Disordered" evidence="9">
    <location>
        <begin position="149"/>
        <end position="174"/>
    </location>
</feature>
<reference evidence="10 11" key="2">
    <citation type="submission" date="2018-03" db="EMBL/GenBank/DDBJ databases">
        <title>The ancient ancestry and fast evolution of plastids.</title>
        <authorList>
            <person name="Moore K.R."/>
            <person name="Magnabosco C."/>
            <person name="Momper L."/>
            <person name="Gold D.A."/>
            <person name="Bosak T."/>
            <person name="Fournier G.P."/>
        </authorList>
    </citation>
    <scope>NUCLEOTIDE SEQUENCE [LARGE SCALE GENOMIC DNA]</scope>
    <source>
        <strain evidence="10 11">CCAP 1448/3</strain>
    </source>
</reference>
<dbReference type="PANTHER" id="PTHR33650">
    <property type="entry name" value="CHLOROPLAST ENVELOPE MEMBRANE PROTEIN-RELATED"/>
    <property type="match status" value="1"/>
</dbReference>
<keyword evidence="7 8" id="KW-0472">Membrane</keyword>
<comment type="caution">
    <text evidence="10">The sequence shown here is derived from an EMBL/GenBank/DDBJ whole genome shotgun (WGS) entry which is preliminary data.</text>
</comment>
<dbReference type="OrthoDB" id="418298at2"/>
<proteinExistence type="inferred from homology"/>
<feature type="compositionally biased region" description="Basic and acidic residues" evidence="9">
    <location>
        <begin position="162"/>
        <end position="174"/>
    </location>
</feature>
<dbReference type="GO" id="GO:0015078">
    <property type="term" value="F:proton transmembrane transporter activity"/>
    <property type="evidence" value="ECO:0007669"/>
    <property type="project" value="UniProtKB-UniRule"/>
</dbReference>
<comment type="function">
    <text evidence="8">Required for H(+) efflux immediately after light irradiation to form a rapid H(+) concentration gradient across the thylakoid membranes. Together with PxcL, contributes to transient H(+) uptake following dark to light transition.</text>
</comment>
<dbReference type="PANTHER" id="PTHR33650:SF2">
    <property type="entry name" value="CHLOROPLAST ENVELOPE MEMBRANE PROTEIN"/>
    <property type="match status" value="1"/>
</dbReference>
<evidence type="ECO:0000256" key="5">
    <source>
        <dbReference type="ARBA" id="ARBA00022989"/>
    </source>
</evidence>
<dbReference type="Proteomes" id="UP000238762">
    <property type="component" value="Unassembled WGS sequence"/>
</dbReference>
<evidence type="ECO:0000313" key="10">
    <source>
        <dbReference type="EMBL" id="PSB03403.1"/>
    </source>
</evidence>
<dbReference type="NCBIfam" id="NF002703">
    <property type="entry name" value="PRK02507.1-1"/>
    <property type="match status" value="1"/>
</dbReference>
<evidence type="ECO:0000256" key="3">
    <source>
        <dbReference type="ARBA" id="ARBA00022692"/>
    </source>
</evidence>
<comment type="subcellular location">
    <subcellularLocation>
        <location evidence="8">Cell inner membrane</location>
        <topology evidence="8">Multi-pass membrane protein</topology>
    </subcellularLocation>
    <subcellularLocation>
        <location evidence="1">Membrane</location>
        <topology evidence="1">Multi-pass membrane protein</topology>
    </subcellularLocation>
</comment>
<keyword evidence="5 8" id="KW-1133">Transmembrane helix</keyword>
<evidence type="ECO:0000256" key="1">
    <source>
        <dbReference type="ARBA" id="ARBA00004141"/>
    </source>
</evidence>
<dbReference type="InterPro" id="IPR004282">
    <property type="entry name" value="CemA"/>
</dbReference>
<keyword evidence="4 8" id="KW-0375">Hydrogen ion transport</keyword>
<accession>A0A2T1C5K2</accession>
<feature type="transmembrane region" description="Helical" evidence="8">
    <location>
        <begin position="364"/>
        <end position="382"/>
    </location>
</feature>
<evidence type="ECO:0000256" key="7">
    <source>
        <dbReference type="ARBA" id="ARBA00023136"/>
    </source>
</evidence>
<keyword evidence="11" id="KW-1185">Reference proteome</keyword>